<dbReference type="AlphaFoldDB" id="E9GNV8"/>
<evidence type="ECO:0000256" key="1">
    <source>
        <dbReference type="SAM" id="MobiDB-lite"/>
    </source>
</evidence>
<dbReference type="Proteomes" id="UP000000305">
    <property type="component" value="Unassembled WGS sequence"/>
</dbReference>
<reference evidence="2 3" key="1">
    <citation type="journal article" date="2011" name="Science">
        <title>The ecoresponsive genome of Daphnia pulex.</title>
        <authorList>
            <person name="Colbourne J.K."/>
            <person name="Pfrender M.E."/>
            <person name="Gilbert D."/>
            <person name="Thomas W.K."/>
            <person name="Tucker A."/>
            <person name="Oakley T.H."/>
            <person name="Tokishita S."/>
            <person name="Aerts A."/>
            <person name="Arnold G.J."/>
            <person name="Basu M.K."/>
            <person name="Bauer D.J."/>
            <person name="Caceres C.E."/>
            <person name="Carmel L."/>
            <person name="Casola C."/>
            <person name="Choi J.H."/>
            <person name="Detter J.C."/>
            <person name="Dong Q."/>
            <person name="Dusheyko S."/>
            <person name="Eads B.D."/>
            <person name="Frohlich T."/>
            <person name="Geiler-Samerotte K.A."/>
            <person name="Gerlach D."/>
            <person name="Hatcher P."/>
            <person name="Jogdeo S."/>
            <person name="Krijgsveld J."/>
            <person name="Kriventseva E.V."/>
            <person name="Kultz D."/>
            <person name="Laforsch C."/>
            <person name="Lindquist E."/>
            <person name="Lopez J."/>
            <person name="Manak J.R."/>
            <person name="Muller J."/>
            <person name="Pangilinan J."/>
            <person name="Patwardhan R.P."/>
            <person name="Pitluck S."/>
            <person name="Pritham E.J."/>
            <person name="Rechtsteiner A."/>
            <person name="Rho M."/>
            <person name="Rogozin I.B."/>
            <person name="Sakarya O."/>
            <person name="Salamov A."/>
            <person name="Schaack S."/>
            <person name="Shapiro H."/>
            <person name="Shiga Y."/>
            <person name="Skalitzky C."/>
            <person name="Smith Z."/>
            <person name="Souvorov A."/>
            <person name="Sung W."/>
            <person name="Tang Z."/>
            <person name="Tsuchiya D."/>
            <person name="Tu H."/>
            <person name="Vos H."/>
            <person name="Wang M."/>
            <person name="Wolf Y.I."/>
            <person name="Yamagata H."/>
            <person name="Yamada T."/>
            <person name="Ye Y."/>
            <person name="Shaw J.R."/>
            <person name="Andrews J."/>
            <person name="Crease T.J."/>
            <person name="Tang H."/>
            <person name="Lucas S.M."/>
            <person name="Robertson H.M."/>
            <person name="Bork P."/>
            <person name="Koonin E.V."/>
            <person name="Zdobnov E.M."/>
            <person name="Grigoriev I.V."/>
            <person name="Lynch M."/>
            <person name="Boore J.L."/>
        </authorList>
    </citation>
    <scope>NUCLEOTIDE SEQUENCE [LARGE SCALE GENOMIC DNA]</scope>
</reference>
<organism evidence="2 3">
    <name type="scientific">Daphnia pulex</name>
    <name type="common">Water flea</name>
    <dbReference type="NCBI Taxonomy" id="6669"/>
    <lineage>
        <taxon>Eukaryota</taxon>
        <taxon>Metazoa</taxon>
        <taxon>Ecdysozoa</taxon>
        <taxon>Arthropoda</taxon>
        <taxon>Crustacea</taxon>
        <taxon>Branchiopoda</taxon>
        <taxon>Diplostraca</taxon>
        <taxon>Cladocera</taxon>
        <taxon>Anomopoda</taxon>
        <taxon>Daphniidae</taxon>
        <taxon>Daphnia</taxon>
    </lineage>
</organism>
<dbReference type="InParanoid" id="E9GNV8"/>
<keyword evidence="3" id="KW-1185">Reference proteome</keyword>
<evidence type="ECO:0000313" key="3">
    <source>
        <dbReference type="Proteomes" id="UP000000305"/>
    </source>
</evidence>
<evidence type="ECO:0000313" key="2">
    <source>
        <dbReference type="EMBL" id="EFX78821.1"/>
    </source>
</evidence>
<sequence length="209" mass="22899">MENLRLLGCLLNGRLLVSSNEGEIRILEHRRSIAELPNLFLPTWFSLAWSGLLNGRQSLSRRHSAGQFNADQRDQSVITAGKSKSNAGRRGQVCYNASRSRIKTLKAWAGLLQRQSKSNQMLEGVGRSATTPVEVESNAEDEAWAGLLQRQSKSNQNAEGVGRSATTPVEVESNVEGVGRSATTPVEVESNAEQRDSETMPVAPARRTR</sequence>
<name>E9GNV8_DAPPU</name>
<gene>
    <name evidence="2" type="ORF">DAPPUDRAFT_104941</name>
</gene>
<dbReference type="KEGG" id="dpx:DAPPUDRAFT_104941"/>
<accession>E9GNV8</accession>
<dbReference type="HOGENOM" id="CLU_1316605_0_0_1"/>
<feature type="region of interest" description="Disordered" evidence="1">
    <location>
        <begin position="151"/>
        <end position="209"/>
    </location>
</feature>
<protein>
    <submittedName>
        <fullName evidence="2">Uncharacterized protein</fullName>
    </submittedName>
</protein>
<dbReference type="EMBL" id="GL732555">
    <property type="protein sequence ID" value="EFX78821.1"/>
    <property type="molecule type" value="Genomic_DNA"/>
</dbReference>
<proteinExistence type="predicted"/>
<dbReference type="PhylomeDB" id="E9GNV8"/>